<protein>
    <submittedName>
        <fullName evidence="2">YD repeat-containing protein</fullName>
    </submittedName>
</protein>
<sequence length="115" mass="12547">MKAGWHILRGFLVLGFWCLGLNVWAQTRTVHFYYTDPQGNVLAKTDAQGNIIAQYDYTPYGTSVPSLGNPPNGPGYTGHVDDPETGHGLHAGAILPANRKVFEPRSGGTNAWEHL</sequence>
<feature type="region of interest" description="Disordered" evidence="1">
    <location>
        <begin position="64"/>
        <end position="83"/>
    </location>
</feature>
<dbReference type="Gene3D" id="2.180.10.10">
    <property type="entry name" value="RHS repeat-associated core"/>
    <property type="match status" value="1"/>
</dbReference>
<dbReference type="Proteomes" id="UP000245812">
    <property type="component" value="Unassembled WGS sequence"/>
</dbReference>
<dbReference type="EMBL" id="QGHC01000004">
    <property type="protein sequence ID" value="PWK89862.1"/>
    <property type="molecule type" value="Genomic_DNA"/>
</dbReference>
<dbReference type="AlphaFoldDB" id="A0A316IBH9"/>
<comment type="caution">
    <text evidence="2">The sequence shown here is derived from an EMBL/GenBank/DDBJ whole genome shotgun (WGS) entry which is preliminary data.</text>
</comment>
<keyword evidence="3" id="KW-1185">Reference proteome</keyword>
<evidence type="ECO:0000313" key="3">
    <source>
        <dbReference type="Proteomes" id="UP000245812"/>
    </source>
</evidence>
<proteinExistence type="predicted"/>
<dbReference type="RefSeq" id="WP_170120191.1">
    <property type="nucleotide sequence ID" value="NZ_MSZV01000007.1"/>
</dbReference>
<name>A0A316IBH9_9GAMM</name>
<organism evidence="2 3">
    <name type="scientific">Fulvimonas soli</name>
    <dbReference type="NCBI Taxonomy" id="155197"/>
    <lineage>
        <taxon>Bacteria</taxon>
        <taxon>Pseudomonadati</taxon>
        <taxon>Pseudomonadota</taxon>
        <taxon>Gammaproteobacteria</taxon>
        <taxon>Lysobacterales</taxon>
        <taxon>Rhodanobacteraceae</taxon>
        <taxon>Fulvimonas</taxon>
    </lineage>
</organism>
<gene>
    <name evidence="2" type="ORF">C7456_104216</name>
</gene>
<accession>A0A316IBH9</accession>
<evidence type="ECO:0000256" key="1">
    <source>
        <dbReference type="SAM" id="MobiDB-lite"/>
    </source>
</evidence>
<evidence type="ECO:0000313" key="2">
    <source>
        <dbReference type="EMBL" id="PWK89862.1"/>
    </source>
</evidence>
<reference evidence="2 3" key="1">
    <citation type="submission" date="2018-05" db="EMBL/GenBank/DDBJ databases">
        <title>Genomic Encyclopedia of Type Strains, Phase IV (KMG-IV): sequencing the most valuable type-strain genomes for metagenomic binning, comparative biology and taxonomic classification.</title>
        <authorList>
            <person name="Goeker M."/>
        </authorList>
    </citation>
    <scope>NUCLEOTIDE SEQUENCE [LARGE SCALE GENOMIC DNA]</scope>
    <source>
        <strain evidence="2 3">DSM 14263</strain>
    </source>
</reference>